<evidence type="ECO:0000259" key="5">
    <source>
        <dbReference type="Pfam" id="PF13283"/>
    </source>
</evidence>
<dbReference type="Proteomes" id="UP000463138">
    <property type="component" value="Unassembled WGS sequence"/>
</dbReference>
<feature type="repeat" description="TPR" evidence="3">
    <location>
        <begin position="997"/>
        <end position="1030"/>
    </location>
</feature>
<feature type="repeat" description="TPR" evidence="3">
    <location>
        <begin position="1031"/>
        <end position="1064"/>
    </location>
</feature>
<comment type="caution">
    <text evidence="6">The sequence shown here is derived from an EMBL/GenBank/DDBJ whole genome shotgun (WGS) entry which is preliminary data.</text>
</comment>
<feature type="region of interest" description="Disordered" evidence="4">
    <location>
        <begin position="1098"/>
        <end position="1123"/>
    </location>
</feature>
<dbReference type="Pfam" id="PF13432">
    <property type="entry name" value="TPR_16"/>
    <property type="match status" value="4"/>
</dbReference>
<keyword evidence="1" id="KW-0677">Repeat</keyword>
<dbReference type="PANTHER" id="PTHR45586">
    <property type="entry name" value="TPR REPEAT-CONTAINING PROTEIN PA4667"/>
    <property type="match status" value="1"/>
</dbReference>
<name>A0A7V7GUY6_9GAMM</name>
<gene>
    <name evidence="6" type="ORF">DT594_00210</name>
</gene>
<dbReference type="InterPro" id="IPR025137">
    <property type="entry name" value="NfrA_C"/>
</dbReference>
<dbReference type="Gene3D" id="1.25.40.10">
    <property type="entry name" value="Tetratricopeptide repeat domain"/>
    <property type="match status" value="6"/>
</dbReference>
<evidence type="ECO:0000313" key="7">
    <source>
        <dbReference type="Proteomes" id="UP000463138"/>
    </source>
</evidence>
<dbReference type="InterPro" id="IPR011990">
    <property type="entry name" value="TPR-like_helical_dom_sf"/>
</dbReference>
<proteinExistence type="predicted"/>
<evidence type="ECO:0000313" key="6">
    <source>
        <dbReference type="EMBL" id="KAA0695838.1"/>
    </source>
</evidence>
<feature type="repeat" description="TPR" evidence="3">
    <location>
        <begin position="599"/>
        <end position="632"/>
    </location>
</feature>
<dbReference type="Pfam" id="PF13181">
    <property type="entry name" value="TPR_8"/>
    <property type="match status" value="2"/>
</dbReference>
<evidence type="ECO:0000256" key="2">
    <source>
        <dbReference type="ARBA" id="ARBA00022803"/>
    </source>
</evidence>
<protein>
    <submittedName>
        <fullName evidence="6">Tetratricopeptide repeat protein</fullName>
    </submittedName>
</protein>
<evidence type="ECO:0000256" key="1">
    <source>
        <dbReference type="ARBA" id="ARBA00022737"/>
    </source>
</evidence>
<dbReference type="SUPFAM" id="SSF48452">
    <property type="entry name" value="TPR-like"/>
    <property type="match status" value="4"/>
</dbReference>
<dbReference type="InterPro" id="IPR051012">
    <property type="entry name" value="CellSynth/LPSAsmb/PSIAsmb"/>
</dbReference>
<feature type="repeat" description="TPR" evidence="3">
    <location>
        <begin position="633"/>
        <end position="666"/>
    </location>
</feature>
<sequence length="1376" mass="151358">MNAQPGRCIMRRGFPATARPQDRRGFFTRLQILTPIVTTVAFSLFSAGSLADVTTGDDRQEAPKVGSQSWLEQELANFRKYPFMERAERLIGSGQPVAAAKELTRILALDPEDVDARLRLIVLLLGPLDEPQAAAEHAAKLIEHGRERGLGYHYRALANLRLGDADSAAADWMRSLETRELREDLQRAIRGQLADLAIQRGDFAAVPRLLTEDAADQSFEDRLRLVQAYIKLDRPKEATQLLMRVDGVPPEGWFPIAQYHVEMGQPTLAIVTINRGLERVESAPLRRELATSLGYLHMQRGEPQLGAQAFALAVEEGEPDPDLYLAWAQALSEAQLAAQALAAIESVEQTSPYGHRLHAYLLAELGRTDDAAGVLQRLLDDPSQQENRGAIALEIAELYAQAGDLEAQMTALEHAVALAPKHAPSLRALAERQVGADRLAAASDTLRALIAVEDQPENRLRLVEVLVASGEQKAALTELRQLVEKLPSGHAARIRVLRQWASLAEAQQQWDEAARAWEGLYVADSKRSPEYLLHAGRAARLGGNPLGARQILAKLDVDAQDPNIRALFYDEQAQLAQMEGEHMTAAQWQQQAVNAQPTAARHYHMAQVWKTLGDPELARRALEQAIILAPKNAEYHASLGYDYLEGGDDRRAAEYFETALRLDPDRLPLYEELGYVYRRLGRNEDEAELLGELIHRQAASGQRRSALARGAGSNSESVMRFQLEQVQALRRAGKLDQALVALDSIDDLQLYGTKLKVELLKESGRSEDAVQELSRLLDNPSQLEEPGAIALEIAEMHAQAGDRAAQLAALERAVVIAPDYPPALQAVVERQVGAGDLLAAANTQRRLVALEGNTATRTRLVEILLAADENASALVELRQLVEALLPDHPDLPKVMRQWANVAAAEGVLAAEAQTWEALYQADETRPAELMLHAGRAARITGQHEKATRVLAQVPEDALTLSDQALLYEERALLASRDGDIQRAAEAQRRSLRAEPAAERHYRLAQYLLELGEQGDARSEFQQAVRLEPDNPEFQASLGYAYLRTGDDDLAAGHFQAALAADEKRLPLYEELGYTYRRLGQDEAAAKAFRQRIDLTQTWAGTAPEGSQDEGYQGQGSASTGTDESGYAWRQEVQQLEDRLRINTGVFVRRMNGGDSDSDQDASVGLSGFQSQAGIDIAYRLDNVSDGRYAEVYGRSIWAFEDDTLSPVGSETQGGVGLRVKPFAPVNFLLSGERLVALGSDARNDWMVRASASFGRGLAYAPAQKYQHYRSVYLDAAKVVEDKAEFLVAEWREGVAKQIGQGLHLVPYGVAAASYTDDAETERRYEAGVGVALRGWFGGNAYHTHSSNFEVGVEFRGMVGGNTDEDSGLVVRLQYGF</sequence>
<accession>A0A7V7GUY6</accession>
<feature type="domain" description="Bacteriophage N4 adsorption protein A C-terminal" evidence="5">
    <location>
        <begin position="1210"/>
        <end position="1371"/>
    </location>
</feature>
<evidence type="ECO:0000256" key="4">
    <source>
        <dbReference type="SAM" id="MobiDB-lite"/>
    </source>
</evidence>
<dbReference type="InterPro" id="IPR019734">
    <property type="entry name" value="TPR_rpt"/>
</dbReference>
<dbReference type="EMBL" id="QOVF01000001">
    <property type="protein sequence ID" value="KAA0695838.1"/>
    <property type="molecule type" value="Genomic_DNA"/>
</dbReference>
<dbReference type="OrthoDB" id="7399085at2"/>
<dbReference type="PROSITE" id="PS50005">
    <property type="entry name" value="TPR"/>
    <property type="match status" value="4"/>
</dbReference>
<reference evidence="6 7" key="1">
    <citation type="submission" date="2018-07" db="EMBL/GenBank/DDBJ databases">
        <title>Pseudomonas laoshanensis sp. nov., isolated from soil.</title>
        <authorList>
            <person name="Sun J."/>
            <person name="Yu L."/>
            <person name="Wang M."/>
            <person name="Zhang C."/>
        </authorList>
    </citation>
    <scope>NUCLEOTIDE SEQUENCE [LARGE SCALE GENOMIC DNA]</scope>
    <source>
        <strain evidence="6 7">Y22</strain>
    </source>
</reference>
<keyword evidence="2 3" id="KW-0802">TPR repeat</keyword>
<dbReference type="PROSITE" id="PS50293">
    <property type="entry name" value="TPR_REGION"/>
    <property type="match status" value="1"/>
</dbReference>
<organism evidence="6 7">
    <name type="scientific">Halopseudomonas laoshanensis</name>
    <dbReference type="NCBI Taxonomy" id="2268758"/>
    <lineage>
        <taxon>Bacteria</taxon>
        <taxon>Pseudomonadati</taxon>
        <taxon>Pseudomonadota</taxon>
        <taxon>Gammaproteobacteria</taxon>
        <taxon>Pseudomonadales</taxon>
        <taxon>Pseudomonadaceae</taxon>
        <taxon>Halopseudomonas</taxon>
    </lineage>
</organism>
<keyword evidence="7" id="KW-1185">Reference proteome</keyword>
<dbReference type="SMART" id="SM00028">
    <property type="entry name" value="TPR"/>
    <property type="match status" value="9"/>
</dbReference>
<evidence type="ECO:0000256" key="3">
    <source>
        <dbReference type="PROSITE-ProRule" id="PRU00339"/>
    </source>
</evidence>
<dbReference type="Pfam" id="PF13283">
    <property type="entry name" value="NfrA_C"/>
    <property type="match status" value="1"/>
</dbReference>
<dbReference type="PANTHER" id="PTHR45586:SF1">
    <property type="entry name" value="LIPOPOLYSACCHARIDE ASSEMBLY PROTEIN B"/>
    <property type="match status" value="1"/>
</dbReference>